<evidence type="ECO:0000313" key="3">
    <source>
        <dbReference type="Proteomes" id="UP000293850"/>
    </source>
</evidence>
<feature type="chain" id="PRO_5020941376" evidence="1">
    <location>
        <begin position="26"/>
        <end position="138"/>
    </location>
</feature>
<feature type="signal peptide" evidence="1">
    <location>
        <begin position="1"/>
        <end position="25"/>
    </location>
</feature>
<dbReference type="Proteomes" id="UP000293850">
    <property type="component" value="Chromosome"/>
</dbReference>
<gene>
    <name evidence="2" type="ORF">E1B03_08675</name>
</gene>
<name>A0A4P6WI79_9ENTR</name>
<dbReference type="KEGG" id="cars:E1B03_08675"/>
<evidence type="ECO:0000256" key="1">
    <source>
        <dbReference type="SAM" id="SignalP"/>
    </source>
</evidence>
<sequence length="138" mass="15306">MDFSRLSFTALLVVAASTFPLLATATVPITPKCESGPRDMEYIYEHGAITRCFYSNLSLTQAYQAHRKARSDSNNLASMLIPGKDLKIENLGDTEMVEYVWKGNNDLHITQNFPGGITEFMFVADKTGTNVTEIAHPD</sequence>
<organism evidence="2 3">
    <name type="scientific">Citrobacter arsenatis</name>
    <dbReference type="NCBI Taxonomy" id="2546350"/>
    <lineage>
        <taxon>Bacteria</taxon>
        <taxon>Pseudomonadati</taxon>
        <taxon>Pseudomonadota</taxon>
        <taxon>Gammaproteobacteria</taxon>
        <taxon>Enterobacterales</taxon>
        <taxon>Enterobacteriaceae</taxon>
        <taxon>Citrobacter</taxon>
    </lineage>
</organism>
<dbReference type="RefSeq" id="WP_133086056.1">
    <property type="nucleotide sequence ID" value="NZ_CP037864.1"/>
</dbReference>
<dbReference type="EMBL" id="CP037864">
    <property type="protein sequence ID" value="QBM22504.1"/>
    <property type="molecule type" value="Genomic_DNA"/>
</dbReference>
<proteinExistence type="predicted"/>
<accession>A0A4P6WI79</accession>
<keyword evidence="1" id="KW-0732">Signal</keyword>
<reference evidence="2 3" key="1">
    <citation type="submission" date="2019-03" db="EMBL/GenBank/DDBJ databases">
        <title>Complete genome sequence of an arsenate-respiring bacteria, Citrobacter sp. LY-1.</title>
        <authorList>
            <person name="Wang H."/>
            <person name="Liu Y."/>
            <person name="Li Q."/>
            <person name="Huang J."/>
        </authorList>
    </citation>
    <scope>NUCLEOTIDE SEQUENCE [LARGE SCALE GENOMIC DNA]</scope>
    <source>
        <strain evidence="2 3">LY-1</strain>
    </source>
</reference>
<keyword evidence="3" id="KW-1185">Reference proteome</keyword>
<protein>
    <submittedName>
        <fullName evidence="2">Uncharacterized protein</fullName>
    </submittedName>
</protein>
<evidence type="ECO:0000313" key="2">
    <source>
        <dbReference type="EMBL" id="QBM22504.1"/>
    </source>
</evidence>
<dbReference type="AlphaFoldDB" id="A0A4P6WI79"/>